<feature type="transmembrane region" description="Helical" evidence="2">
    <location>
        <begin position="2023"/>
        <end position="2044"/>
    </location>
</feature>
<feature type="transmembrane region" description="Helical" evidence="2">
    <location>
        <begin position="1714"/>
        <end position="1736"/>
    </location>
</feature>
<protein>
    <submittedName>
        <fullName evidence="3">Uncharacterized protein</fullName>
    </submittedName>
</protein>
<feature type="compositionally biased region" description="Basic and acidic residues" evidence="1">
    <location>
        <begin position="553"/>
        <end position="564"/>
    </location>
</feature>
<feature type="compositionally biased region" description="Polar residues" evidence="1">
    <location>
        <begin position="742"/>
        <end position="762"/>
    </location>
</feature>
<feature type="compositionally biased region" description="Basic and acidic residues" evidence="1">
    <location>
        <begin position="2190"/>
        <end position="2203"/>
    </location>
</feature>
<dbReference type="OrthoDB" id="10394853at2759"/>
<evidence type="ECO:0000256" key="2">
    <source>
        <dbReference type="SAM" id="Phobius"/>
    </source>
</evidence>
<feature type="region of interest" description="Disordered" evidence="1">
    <location>
        <begin position="722"/>
        <end position="778"/>
    </location>
</feature>
<feature type="transmembrane region" description="Helical" evidence="2">
    <location>
        <begin position="1987"/>
        <end position="2011"/>
    </location>
</feature>
<feature type="region of interest" description="Disordered" evidence="1">
    <location>
        <begin position="509"/>
        <end position="575"/>
    </location>
</feature>
<feature type="region of interest" description="Disordered" evidence="1">
    <location>
        <begin position="2183"/>
        <end position="2250"/>
    </location>
</feature>
<keyword evidence="2" id="KW-1133">Transmembrane helix</keyword>
<keyword evidence="2" id="KW-0472">Membrane</keyword>
<name>A0A9W7ASB0_9STRA</name>
<dbReference type="EMBL" id="BRXW01000773">
    <property type="protein sequence ID" value="GMH76646.1"/>
    <property type="molecule type" value="Genomic_DNA"/>
</dbReference>
<dbReference type="Proteomes" id="UP001165122">
    <property type="component" value="Unassembled WGS sequence"/>
</dbReference>
<gene>
    <name evidence="3" type="ORF">TrLO_g9456</name>
</gene>
<reference evidence="4" key="1">
    <citation type="journal article" date="2023" name="Commun. Biol.">
        <title>Genome analysis of Parmales, the sister group of diatoms, reveals the evolutionary specialization of diatoms from phago-mixotrophs to photoautotrophs.</title>
        <authorList>
            <person name="Ban H."/>
            <person name="Sato S."/>
            <person name="Yoshikawa S."/>
            <person name="Yamada K."/>
            <person name="Nakamura Y."/>
            <person name="Ichinomiya M."/>
            <person name="Sato N."/>
            <person name="Blanc-Mathieu R."/>
            <person name="Endo H."/>
            <person name="Kuwata A."/>
            <person name="Ogata H."/>
        </authorList>
    </citation>
    <scope>NUCLEOTIDE SEQUENCE [LARGE SCALE GENOMIC DNA]</scope>
    <source>
        <strain evidence="4">NIES 3700</strain>
    </source>
</reference>
<organism evidence="3 4">
    <name type="scientific">Triparma laevis f. longispina</name>
    <dbReference type="NCBI Taxonomy" id="1714387"/>
    <lineage>
        <taxon>Eukaryota</taxon>
        <taxon>Sar</taxon>
        <taxon>Stramenopiles</taxon>
        <taxon>Ochrophyta</taxon>
        <taxon>Bolidophyceae</taxon>
        <taxon>Parmales</taxon>
        <taxon>Triparmaceae</taxon>
        <taxon>Triparma</taxon>
    </lineage>
</organism>
<feature type="transmembrane region" description="Helical" evidence="2">
    <location>
        <begin position="1742"/>
        <end position="1764"/>
    </location>
</feature>
<evidence type="ECO:0000313" key="4">
    <source>
        <dbReference type="Proteomes" id="UP001165122"/>
    </source>
</evidence>
<comment type="caution">
    <text evidence="3">The sequence shown here is derived from an EMBL/GenBank/DDBJ whole genome shotgun (WGS) entry which is preliminary data.</text>
</comment>
<keyword evidence="4" id="KW-1185">Reference proteome</keyword>
<sequence>MASAVESIPDLASLAEFIVAHFSDDKRIFSHNTVNLDCRFPTRYFKTTHGSSVMLSLKLKTVIHTSLPKCIEYLTRGTGVRRKNHEDILRSDLIKYPIKEIKSPVSRESFVNTSQSQLSNIPTSIVRRVFPSPLTGDLETCFKYKVYENSTMTRETIVSFESDEEDEIKGEEEGKNVEVDFSLCGPRRLINSLGCYKLQQLSDGSTRIVLYLRLNSAKEIGTVAPVLTKPMSHSNADSGYSSFRKKRGGGDSFRSSKSEHVEEINLVSAKSKKFRVNKKVTQEMILVGCAQHLVEMWDYFANSEVIDAARDQQFIDSIPDAVTLNDKELVLIRSMYRATEPPVETKDTLFGFEGWVFTQGSLTPGSIKKFERYFVNNSDPSKQESEKWGMAKAIVDVAPEKILAELRNWDSNANTMAYIQAEGSAGRQCVNVPGTRSFLTREYTKSGIMKTKAIETWFTWAEVLHHDGTLSYVFAFTPKDNYDKVKKAAAAREDRGQGFRRKSVLEEFLDDDEEDNVEKQYEENAPPTNGEGNSGSRSDSWSRRFSSIVSPSNKRDSTGRRETSTQEIMNAPSHLDSLGLASDRMSMFDSEQDKDEGSGSGGTATGRKALRRGLHFGQSFGHGQRHDEAGTKRREIRKGVYLLKKLAPNVTNLTLVSNDDAYAYGTAESLVKAHQRDAYEVDIEVVNFRAELFARREAEIYKVKQNKIDRVNKTVTSSSLNAPAAEIRQEMNGMNGEEGKNESNGTDTMRSNASNNSQSTEVGASFRGPIKVTPPKGAHAYLDENSERQARLGLSWEAKGQHHADKVQVAKDKWRMNHRHISTSPAHLKQLQHLLWLYVATLDKELTSRNQKTMQKCLGIGRRKWKRCKSLNPHVQHFETTQRLTAQTHFDKAVVEVDATPAGALSCLLNAESNGQITRIKEDPNDKAMFLNVPRKVKLKPGTYDEQVLIRVRAAYMSKRTFACRRVYSKLPSQIPTYILAFESVEPGSGYRIDFGYDLSFARSRNATLSGYYLIEQMPPGKSSVIRSKVTLIQAQNLKGRGLGMPKYVQDAIKIDPVKELDYLRSSLDRSADLDQEVLSSTVDAMQRNGIGDAEKAEAFDMLEKDLCVGTNWDARVLRATSLAKVEEHNHTPSLSHGEIIVQANIEEVAAWIFMAESRERMEMYRKSDLYGVAKLEVSDLHYNVRELNDNNHIFQHLVCHKRRNYYMSLKRCFRKLGDGVIEIAETDCEDSFIDMKLLKFSRIKTKSLFKVTKHDSLVNGTPQAKVDFWCSHEGASLLLNFSVKRVSSELSLINDKFSRPFAIDAAHRQVFIDDVFLDPFLMGLTEAEEKLVEDAMLMEKSFSKNPDIWHHGYRSALSEERLGCNKSLMGKFGGHDHALWGKSTSFVKASMEQVLGFLWDFTSHEFLDQYTQEHERTVVQEVSPHTHIVFKKCDGGLDFLSKRTWKIIDQDNIVIGIEPTEHQSKSQRRCSSIGQLALDGLQQITVSRGKSKYLDSKPTFRAKEWSLLKLTRLSQTEVKIVVVTKLLMPPQSIPTNRSALQREVVERTISTSVITRKYFKKVLPIEQHRAEEGQALGHIICDTLVKEVDFWGTNHEAVVRSVIKDYKGLREVAGSYPWFPTLLAEASKTRLRGLAEVNTNLTRLSNFEARLIGCSLSSSLRARKTAESGLDQWRLNYPSMVEFCERQQFAESMFLIVAKHVLRKAIWGLQWRVAIGAVLSFIDILTDIFMITVYIKEGNSSLAYLNISMISINLLLQAILVTFQNWKKPKTIPAELVSVFTGMKPAMDAHRVASGTEREPYQRLDPLAELTATKLAEMVAEAIPAAILQTYAFLNDGSGGTAAVFSILISSSATAYMSSIISFDFDCDPENRSSYGEFYGYVPDSSSSRSLTFGAMMVYSACTNLTRVIGSALLLTYSSMLFIFVLGFDMFLFFVYKAVRQDLTHWIPSSGVWKVVTTMTARFATKLISDYTGIAQLRHPHELGPVYWLGMIIFNQAWGWIAFGSVTVVFEVKSNFDLNTMIGTLALLNVLFFAGLSTFYFSCKKEYRGTFMSTERGFDYSRKLFLEGGKNHAKRMTIFSINKAHWKDLKRPVNRFVRTNWQKWKDSKVEWLTDDLILSLPTEFIPKQEQSLIRENKERFKRKRRSSMGKIVGLEVWNRRESNYLLGGSFADKIEQVQIKHQTHANTTNKDEGGDSSGKEYGAEGEISALSDNSGDGGELSNAEEMELNASIDQLVAQSGGRNKVYPEG</sequence>
<accession>A0A9W7ASB0</accession>
<evidence type="ECO:0000256" key="1">
    <source>
        <dbReference type="SAM" id="MobiDB-lite"/>
    </source>
</evidence>
<feature type="compositionally biased region" description="Polar residues" evidence="1">
    <location>
        <begin position="232"/>
        <end position="241"/>
    </location>
</feature>
<dbReference type="SUPFAM" id="SSF55961">
    <property type="entry name" value="Bet v1-like"/>
    <property type="match status" value="1"/>
</dbReference>
<keyword evidence="2" id="KW-0812">Transmembrane</keyword>
<proteinExistence type="predicted"/>
<feature type="region of interest" description="Disordered" evidence="1">
    <location>
        <begin position="232"/>
        <end position="256"/>
    </location>
</feature>
<feature type="compositionally biased region" description="Low complexity" evidence="1">
    <location>
        <begin position="534"/>
        <end position="552"/>
    </location>
</feature>
<feature type="transmembrane region" description="Helical" evidence="2">
    <location>
        <begin position="1916"/>
        <end position="1937"/>
    </location>
</feature>
<evidence type="ECO:0000313" key="3">
    <source>
        <dbReference type="EMBL" id="GMH76646.1"/>
    </source>
</evidence>